<name>A0ABR5J702_9ACTN</name>
<reference evidence="2 3" key="1">
    <citation type="submission" date="2015-07" db="EMBL/GenBank/DDBJ databases">
        <authorList>
            <person name="Ju K.-S."/>
            <person name="Doroghazi J.R."/>
            <person name="Metcalf W.W."/>
        </authorList>
    </citation>
    <scope>NUCLEOTIDE SEQUENCE [LARGE SCALE GENOMIC DNA]</scope>
    <source>
        <strain evidence="2 3">NRRL B-3589</strain>
    </source>
</reference>
<protein>
    <recommendedName>
        <fullName evidence="1">DUF6879 domain-containing protein</fullName>
    </recommendedName>
</protein>
<gene>
    <name evidence="2" type="ORF">ADK38_15385</name>
</gene>
<keyword evidence="3" id="KW-1185">Reference proteome</keyword>
<comment type="caution">
    <text evidence="2">The sequence shown here is derived from an EMBL/GenBank/DDBJ whole genome shotgun (WGS) entry which is preliminary data.</text>
</comment>
<dbReference type="Pfam" id="PF21806">
    <property type="entry name" value="DUF6879"/>
    <property type="match status" value="1"/>
</dbReference>
<sequence length="177" mass="20501">MPEFIDDATFGDYFREFEHTAWRLETRRSYASDVGGERYAQFLRGQDLGLAPSAWTANIEEQVAQGKRIERVRVLDEPPSDGQRFLLASAVNNIAAGEDIRHLWRADADKLGLPAEDFWLFDSRRALLLHFDEADEYLGAELIEAPPLIVRYCQLRDAAWHYALRREEFVDQVRSRV</sequence>
<evidence type="ECO:0000259" key="1">
    <source>
        <dbReference type="Pfam" id="PF21806"/>
    </source>
</evidence>
<evidence type="ECO:0000313" key="3">
    <source>
        <dbReference type="Proteomes" id="UP000037020"/>
    </source>
</evidence>
<dbReference type="RefSeq" id="WP_030882484.1">
    <property type="nucleotide sequence ID" value="NZ_JBIRHZ010000003.1"/>
</dbReference>
<feature type="domain" description="DUF6879" evidence="1">
    <location>
        <begin position="9"/>
        <end position="170"/>
    </location>
</feature>
<organism evidence="2 3">
    <name type="scientific">Streptomyces varsoviensis</name>
    <dbReference type="NCBI Taxonomy" id="67373"/>
    <lineage>
        <taxon>Bacteria</taxon>
        <taxon>Bacillati</taxon>
        <taxon>Actinomycetota</taxon>
        <taxon>Actinomycetes</taxon>
        <taxon>Kitasatosporales</taxon>
        <taxon>Streptomycetaceae</taxon>
        <taxon>Streptomyces</taxon>
    </lineage>
</organism>
<dbReference type="InterPro" id="IPR049244">
    <property type="entry name" value="DUF6879"/>
</dbReference>
<proteinExistence type="predicted"/>
<evidence type="ECO:0000313" key="2">
    <source>
        <dbReference type="EMBL" id="KOG89243.1"/>
    </source>
</evidence>
<dbReference type="EMBL" id="LGUT01001293">
    <property type="protein sequence ID" value="KOG89243.1"/>
    <property type="molecule type" value="Genomic_DNA"/>
</dbReference>
<accession>A0ABR5J702</accession>
<dbReference type="Proteomes" id="UP000037020">
    <property type="component" value="Unassembled WGS sequence"/>
</dbReference>